<accession>A0ABU9YQD1</accession>
<dbReference type="Proteomes" id="UP001413721">
    <property type="component" value="Unassembled WGS sequence"/>
</dbReference>
<proteinExistence type="predicted"/>
<reference evidence="1 2" key="1">
    <citation type="submission" date="2024-03" db="EMBL/GenBank/DDBJ databases">
        <title>High-quality draft genome sequencing of Tistrella sp. BH-R2-4.</title>
        <authorList>
            <person name="Dong C."/>
        </authorList>
    </citation>
    <scope>NUCLEOTIDE SEQUENCE [LARGE SCALE GENOMIC DNA]</scope>
    <source>
        <strain evidence="1 2">BH-R2-4</strain>
    </source>
</reference>
<protein>
    <recommendedName>
        <fullName evidence="3">RNA polymerase sigma-70 region 2 domain-containing protein</fullName>
    </recommendedName>
</protein>
<keyword evidence="2" id="KW-1185">Reference proteome</keyword>
<organism evidence="1 2">
    <name type="scientific">Tistrella arctica</name>
    <dbReference type="NCBI Taxonomy" id="3133430"/>
    <lineage>
        <taxon>Bacteria</taxon>
        <taxon>Pseudomonadati</taxon>
        <taxon>Pseudomonadota</taxon>
        <taxon>Alphaproteobacteria</taxon>
        <taxon>Geminicoccales</taxon>
        <taxon>Geminicoccaceae</taxon>
        <taxon>Tistrella</taxon>
    </lineage>
</organism>
<evidence type="ECO:0000313" key="1">
    <source>
        <dbReference type="EMBL" id="MEN2991006.1"/>
    </source>
</evidence>
<dbReference type="Gene3D" id="1.20.140.160">
    <property type="match status" value="1"/>
</dbReference>
<comment type="caution">
    <text evidence="1">The sequence shown here is derived from an EMBL/GenBank/DDBJ whole genome shotgun (WGS) entry which is preliminary data.</text>
</comment>
<name>A0ABU9YQD1_9PROT</name>
<dbReference type="EMBL" id="JBBKTW010000009">
    <property type="protein sequence ID" value="MEN2991006.1"/>
    <property type="molecule type" value="Genomic_DNA"/>
</dbReference>
<evidence type="ECO:0008006" key="3">
    <source>
        <dbReference type="Google" id="ProtNLM"/>
    </source>
</evidence>
<evidence type="ECO:0000313" key="2">
    <source>
        <dbReference type="Proteomes" id="UP001413721"/>
    </source>
</evidence>
<sequence length="195" mass="21288">MATLRHCASRHSRVDHEADDLVQDILLMAVARGRAITDPGFVAWAKGAIRIHARFVARTAGRRRVRDAGWETPRAAPNPYPRFSHAFLSSLPPAQRIVARLVNLGLDRAEITHLLGLKDAALRQRLSGLRTALDAHGGEAELCDGGPSVPPDGLARRSLKQSLHVHAARAFAIRDPDGIPIFFSTRDPIKRDGGN</sequence>
<gene>
    <name evidence="1" type="ORF">WG926_22030</name>
</gene>
<dbReference type="RefSeq" id="WP_345938295.1">
    <property type="nucleotide sequence ID" value="NZ_JBBKTW010000009.1"/>
</dbReference>